<feature type="compositionally biased region" description="Basic and acidic residues" evidence="8">
    <location>
        <begin position="46"/>
        <end position="58"/>
    </location>
</feature>
<evidence type="ECO:0000256" key="6">
    <source>
        <dbReference type="ARBA" id="ARBA00023125"/>
    </source>
</evidence>
<protein>
    <recommendedName>
        <fullName evidence="9">Smr domain-containing protein</fullName>
    </recommendedName>
</protein>
<dbReference type="GO" id="GO:0004519">
    <property type="term" value="F:endonuclease activity"/>
    <property type="evidence" value="ECO:0007669"/>
    <property type="project" value="InterPro"/>
</dbReference>
<dbReference type="Pfam" id="PF01713">
    <property type="entry name" value="Smr"/>
    <property type="match status" value="1"/>
</dbReference>
<dbReference type="Gene3D" id="3.30.1370.110">
    <property type="match status" value="1"/>
</dbReference>
<feature type="region of interest" description="Disordered" evidence="8">
    <location>
        <begin position="1"/>
        <end position="85"/>
    </location>
</feature>
<dbReference type="OrthoDB" id="1924787at2759"/>
<dbReference type="GO" id="GO:0140664">
    <property type="term" value="F:ATP-dependent DNA damage sensor activity"/>
    <property type="evidence" value="ECO:0007669"/>
    <property type="project" value="InterPro"/>
</dbReference>
<dbReference type="InterPro" id="IPR036187">
    <property type="entry name" value="DNA_mismatch_repair_MutS_sf"/>
</dbReference>
<dbReference type="InterPro" id="IPR007696">
    <property type="entry name" value="DNA_mismatch_repair_MutS_core"/>
</dbReference>
<dbReference type="InterPro" id="IPR027417">
    <property type="entry name" value="P-loop_NTPase"/>
</dbReference>
<feature type="domain" description="Smr" evidence="9">
    <location>
        <begin position="1115"/>
        <end position="1167"/>
    </location>
</feature>
<dbReference type="GO" id="GO:0030983">
    <property type="term" value="F:mismatched DNA binding"/>
    <property type="evidence" value="ECO:0007669"/>
    <property type="project" value="InterPro"/>
</dbReference>
<dbReference type="InterPro" id="IPR005747">
    <property type="entry name" value="MutS2"/>
</dbReference>
<dbReference type="SMART" id="SM00534">
    <property type="entry name" value="MUTSac"/>
    <property type="match status" value="1"/>
</dbReference>
<dbReference type="eggNOG" id="ENOG502QRQR">
    <property type="taxonomic scope" value="Eukaryota"/>
</dbReference>
<gene>
    <name evidence="10" type="ORF">THAOC_30884</name>
</gene>
<dbReference type="GO" id="GO:0045910">
    <property type="term" value="P:negative regulation of DNA recombination"/>
    <property type="evidence" value="ECO:0007669"/>
    <property type="project" value="InterPro"/>
</dbReference>
<evidence type="ECO:0000313" key="10">
    <source>
        <dbReference type="EMBL" id="EJK50176.1"/>
    </source>
</evidence>
<evidence type="ECO:0000256" key="2">
    <source>
        <dbReference type="ARBA" id="ARBA00022741"/>
    </source>
</evidence>
<keyword evidence="3" id="KW-0378">Hydrolase</keyword>
<keyword evidence="6" id="KW-0238">DNA-binding</keyword>
<dbReference type="InterPro" id="IPR000432">
    <property type="entry name" value="DNA_mismatch_repair_MutS_C"/>
</dbReference>
<evidence type="ECO:0000256" key="4">
    <source>
        <dbReference type="ARBA" id="ARBA00022840"/>
    </source>
</evidence>
<dbReference type="GO" id="GO:0006298">
    <property type="term" value="P:mismatch repair"/>
    <property type="evidence" value="ECO:0007669"/>
    <property type="project" value="InterPro"/>
</dbReference>
<name>K0RMS7_THAOC</name>
<feature type="coiled-coil region" evidence="7">
    <location>
        <begin position="860"/>
        <end position="931"/>
    </location>
</feature>
<evidence type="ECO:0000256" key="5">
    <source>
        <dbReference type="ARBA" id="ARBA00022884"/>
    </source>
</evidence>
<feature type="region of interest" description="Disordered" evidence="8">
    <location>
        <begin position="1050"/>
        <end position="1088"/>
    </location>
</feature>
<dbReference type="PROSITE" id="PS50828">
    <property type="entry name" value="SMR"/>
    <property type="match status" value="1"/>
</dbReference>
<keyword evidence="7" id="KW-0175">Coiled coil</keyword>
<dbReference type="InterPro" id="IPR036063">
    <property type="entry name" value="Smr_dom_sf"/>
</dbReference>
<dbReference type="InterPro" id="IPR045076">
    <property type="entry name" value="MutS"/>
</dbReference>
<comment type="caution">
    <text evidence="10">The sequence shown here is derived from an EMBL/GenBank/DDBJ whole genome shotgun (WGS) entry which is preliminary data.</text>
</comment>
<dbReference type="SUPFAM" id="SSF48334">
    <property type="entry name" value="DNA repair protein MutS, domain III"/>
    <property type="match status" value="1"/>
</dbReference>
<dbReference type="Pfam" id="PF00488">
    <property type="entry name" value="MutS_V"/>
    <property type="match status" value="1"/>
</dbReference>
<dbReference type="PANTHER" id="PTHR48466:SF2">
    <property type="entry name" value="OS10G0509000 PROTEIN"/>
    <property type="match status" value="1"/>
</dbReference>
<evidence type="ECO:0000256" key="7">
    <source>
        <dbReference type="SAM" id="Coils"/>
    </source>
</evidence>
<dbReference type="OMA" id="PGMIGES"/>
<dbReference type="GO" id="GO:0005524">
    <property type="term" value="F:ATP binding"/>
    <property type="evidence" value="ECO:0007669"/>
    <property type="project" value="UniProtKB-KW"/>
</dbReference>
<dbReference type="PANTHER" id="PTHR48466">
    <property type="entry name" value="OS10G0509000 PROTEIN-RELATED"/>
    <property type="match status" value="1"/>
</dbReference>
<dbReference type="GO" id="GO:0016887">
    <property type="term" value="F:ATP hydrolysis activity"/>
    <property type="evidence" value="ECO:0007669"/>
    <property type="project" value="InterPro"/>
</dbReference>
<dbReference type="NCBIfam" id="TIGR01069">
    <property type="entry name" value="mutS2"/>
    <property type="match status" value="1"/>
</dbReference>
<dbReference type="Proteomes" id="UP000266841">
    <property type="component" value="Unassembled WGS sequence"/>
</dbReference>
<proteinExistence type="predicted"/>
<keyword evidence="2" id="KW-0547">Nucleotide-binding</keyword>
<dbReference type="SUPFAM" id="SSF52540">
    <property type="entry name" value="P-loop containing nucleoside triphosphate hydrolases"/>
    <property type="match status" value="1"/>
</dbReference>
<evidence type="ECO:0000256" key="3">
    <source>
        <dbReference type="ARBA" id="ARBA00022801"/>
    </source>
</evidence>
<keyword evidence="5" id="KW-0694">RNA-binding</keyword>
<feature type="compositionally biased region" description="Low complexity" evidence="8">
    <location>
        <begin position="1065"/>
        <end position="1076"/>
    </location>
</feature>
<accession>K0RMS7</accession>
<evidence type="ECO:0000256" key="1">
    <source>
        <dbReference type="ARBA" id="ARBA00022730"/>
    </source>
</evidence>
<reference evidence="10 11" key="1">
    <citation type="journal article" date="2012" name="Genome Biol.">
        <title>Genome and low-iron response of an oceanic diatom adapted to chronic iron limitation.</title>
        <authorList>
            <person name="Lommer M."/>
            <person name="Specht M."/>
            <person name="Roy A.S."/>
            <person name="Kraemer L."/>
            <person name="Andreson R."/>
            <person name="Gutowska M.A."/>
            <person name="Wolf J."/>
            <person name="Bergner S.V."/>
            <person name="Schilhabel M.B."/>
            <person name="Klostermeier U.C."/>
            <person name="Beiko R.G."/>
            <person name="Rosenstiel P."/>
            <person name="Hippler M."/>
            <person name="Laroche J."/>
        </authorList>
    </citation>
    <scope>NUCLEOTIDE SEQUENCE [LARGE SCALE GENOMIC DNA]</scope>
    <source>
        <strain evidence="10 11">CCMP1005</strain>
    </source>
</reference>
<sequence length="1172" mass="128852">MSQSPRPLPTKLSRPPSPQRPPASAQCPPRPPASTATKLPTAQAEIRTHKSGHMEKPVSDGGQTRMGEGRGAPATRPGDADDKRRVRGVVRGKGEGDDGLRGCIRILGSNHKALSHKMRAFLLFAYSSIIGTITATSSLSRKTAFIYSRQCTGGGTRTRTLPVSFANADDESPTSTTFVRESRAGEDGFSLLRRPVTFDPEKDVSYAAPKLLDEEEEEDLRNSKNRLWFEERTSSSNEILGDFAIGNPDTPEQDPVDHNTLNVEDQNIDMHQRTLDTLDYPVIQRALADECETQFARNLITKSMNTQVQSRDIQDTDADVLTMPITASSVEGVHSRYGAVQEMQRLMGGRITGFWSTARRNALKHKISSSSRGISNKKKVQRLSLGTPPIDGYTLDIESIMSIIDEGKVLEGPEILDVSSMMELCLDVLDWSDALEEWNRDNVGGEESEFEFELQQEPFVQLPSLVKQIHMDEELIELLATAFDEEGKLSGTTFPSIGRLRSKIRTLKRGILSSIESILALPSMRNKLAVESGGSLMSEINGRIVIPVQQQYSSVGIVHDASRSGKTSYVEPSEVVQPTNELRSAESELRAEEAKVWRQLTESIVKHREEIERNVASLGQLDVVKARVKLGRRLDGTVPEVKNEGVVSAIDAKHPILLLRGMEVVGSDVEIGQGKNQAMILTGPNAGGKTIILKLLGLFAMMARDGIPVPTKQSEKARVDFFEPVLADIGDIQSVDADLSTFSGHMLVCREVLNDARKDALVLLDEPGSGTDPNQGVAIAQALLEALLDRGCRVAITTHFLDLKQLASSDDRFAVAGMQFLGNRPTYKLIPGMIGESFALAVAERLKLPASVLDRANGLLDSETRKMGELLRDLEEQKQEVEKTSEALKKKEFEMLELKAEMRSQQEKLEAKQLNARRDEAARFSKKLEEKEKILEGILERLQGSGATKKVIADSWTELRIVKREVMSEAENVPGSIRQLNQLDEANVELIPISELKGINKVEVGKSVVVCKKGAFYGKDATVKKLGKKLELSVGGMPVRLSLKEIAFPPSSGRGQTPVANLDEGGSSSVDASSGSTRDKGTSMKTKSNTVDCLGLNFEESKRKCINSFSKAAMGNRSVVYILHGHGTGVLKRKIREWLKNERQFVKSFKPADQADGGDALTRVELKRQNLF</sequence>
<dbReference type="SMART" id="SM00533">
    <property type="entry name" value="MUTSd"/>
    <property type="match status" value="1"/>
</dbReference>
<dbReference type="GO" id="GO:0019843">
    <property type="term" value="F:rRNA binding"/>
    <property type="evidence" value="ECO:0007669"/>
    <property type="project" value="UniProtKB-KW"/>
</dbReference>
<dbReference type="InterPro" id="IPR002625">
    <property type="entry name" value="Smr_dom"/>
</dbReference>
<keyword evidence="11" id="KW-1185">Reference proteome</keyword>
<dbReference type="EMBL" id="AGNL01044134">
    <property type="protein sequence ID" value="EJK50176.1"/>
    <property type="molecule type" value="Genomic_DNA"/>
</dbReference>
<keyword evidence="1" id="KW-0699">rRNA-binding</keyword>
<evidence type="ECO:0000259" key="9">
    <source>
        <dbReference type="PROSITE" id="PS50828"/>
    </source>
</evidence>
<dbReference type="Gene3D" id="3.40.50.300">
    <property type="entry name" value="P-loop containing nucleotide triphosphate hydrolases"/>
    <property type="match status" value="1"/>
</dbReference>
<evidence type="ECO:0000256" key="8">
    <source>
        <dbReference type="SAM" id="MobiDB-lite"/>
    </source>
</evidence>
<organism evidence="10 11">
    <name type="scientific">Thalassiosira oceanica</name>
    <name type="common">Marine diatom</name>
    <dbReference type="NCBI Taxonomy" id="159749"/>
    <lineage>
        <taxon>Eukaryota</taxon>
        <taxon>Sar</taxon>
        <taxon>Stramenopiles</taxon>
        <taxon>Ochrophyta</taxon>
        <taxon>Bacillariophyta</taxon>
        <taxon>Coscinodiscophyceae</taxon>
        <taxon>Thalassiosirophycidae</taxon>
        <taxon>Thalassiosirales</taxon>
        <taxon>Thalassiosiraceae</taxon>
        <taxon>Thalassiosira</taxon>
    </lineage>
</organism>
<keyword evidence="4" id="KW-0067">ATP-binding</keyword>
<evidence type="ECO:0000313" key="11">
    <source>
        <dbReference type="Proteomes" id="UP000266841"/>
    </source>
</evidence>
<dbReference type="AlphaFoldDB" id="K0RMS7"/>